<comment type="caution">
    <text evidence="2">The sequence shown here is derived from an EMBL/GenBank/DDBJ whole genome shotgun (WGS) entry which is preliminary data.</text>
</comment>
<reference evidence="2" key="1">
    <citation type="submission" date="2021-06" db="EMBL/GenBank/DDBJ databases">
        <authorList>
            <person name="Kallberg Y."/>
            <person name="Tangrot J."/>
            <person name="Rosling A."/>
        </authorList>
    </citation>
    <scope>NUCLEOTIDE SEQUENCE</scope>
    <source>
        <strain evidence="2">MA453B</strain>
    </source>
</reference>
<dbReference type="EMBL" id="CAJVPY010003249">
    <property type="protein sequence ID" value="CAG8586210.1"/>
    <property type="molecule type" value="Genomic_DNA"/>
</dbReference>
<name>A0A9N9G7F4_9GLOM</name>
<keyword evidence="3" id="KW-1185">Reference proteome</keyword>
<accession>A0A9N9G7F4</accession>
<dbReference type="AlphaFoldDB" id="A0A9N9G7F4"/>
<sequence length="240" mass="27679">MKKFIAREARERFEAREWVELISNSRTFRTQDQTIFNHDDLPMVKNELSMTLWLKLQSYPSDWATIFHKGTEHYVRTPGLWLTAGKSKLHGRFSGNWNSNVGVWAAGDEFALHKWYHIAYTLSDLEKRLDVYIDGEWVGHFPFLVENVQSQKVTFNNGPLYIGKAFTIGFDGEISNVRYFNWRLSVEEVRMDIHVIVILVSSTSIVILASTSIVILASTSIVILVNTSIVRLDCKQNISY</sequence>
<evidence type="ECO:0000313" key="3">
    <source>
        <dbReference type="Proteomes" id="UP000789405"/>
    </source>
</evidence>
<protein>
    <submittedName>
        <fullName evidence="2">13191_t:CDS:1</fullName>
    </submittedName>
</protein>
<proteinExistence type="predicted"/>
<organism evidence="2 3">
    <name type="scientific">Dentiscutata erythropus</name>
    <dbReference type="NCBI Taxonomy" id="1348616"/>
    <lineage>
        <taxon>Eukaryota</taxon>
        <taxon>Fungi</taxon>
        <taxon>Fungi incertae sedis</taxon>
        <taxon>Mucoromycota</taxon>
        <taxon>Glomeromycotina</taxon>
        <taxon>Glomeromycetes</taxon>
        <taxon>Diversisporales</taxon>
        <taxon>Gigasporaceae</taxon>
        <taxon>Dentiscutata</taxon>
    </lineage>
</organism>
<dbReference type="Proteomes" id="UP000789405">
    <property type="component" value="Unassembled WGS sequence"/>
</dbReference>
<dbReference type="InterPro" id="IPR013320">
    <property type="entry name" value="ConA-like_dom_sf"/>
</dbReference>
<dbReference type="SUPFAM" id="SSF49899">
    <property type="entry name" value="Concanavalin A-like lectins/glucanases"/>
    <property type="match status" value="1"/>
</dbReference>
<gene>
    <name evidence="2" type="ORF">DERYTH_LOCUS6938</name>
</gene>
<dbReference type="OrthoDB" id="2324354at2759"/>
<keyword evidence="1" id="KW-0812">Transmembrane</keyword>
<keyword evidence="1" id="KW-0472">Membrane</keyword>
<dbReference type="Gene3D" id="2.60.120.200">
    <property type="match status" value="1"/>
</dbReference>
<dbReference type="Pfam" id="PF13385">
    <property type="entry name" value="Laminin_G_3"/>
    <property type="match status" value="1"/>
</dbReference>
<keyword evidence="1" id="KW-1133">Transmembrane helix</keyword>
<evidence type="ECO:0000256" key="1">
    <source>
        <dbReference type="SAM" id="Phobius"/>
    </source>
</evidence>
<evidence type="ECO:0000313" key="2">
    <source>
        <dbReference type="EMBL" id="CAG8586210.1"/>
    </source>
</evidence>
<feature type="transmembrane region" description="Helical" evidence="1">
    <location>
        <begin position="193"/>
        <end position="225"/>
    </location>
</feature>